<dbReference type="EMBL" id="OW152836">
    <property type="protein sequence ID" value="CAH2057195.1"/>
    <property type="molecule type" value="Genomic_DNA"/>
</dbReference>
<dbReference type="InterPro" id="IPR002068">
    <property type="entry name" value="A-crystallin/Hsp20_dom"/>
</dbReference>
<keyword evidence="5" id="KW-1185">Reference proteome</keyword>
<dbReference type="InterPro" id="IPR001436">
    <property type="entry name" value="Alpha-crystallin/sHSP_animal"/>
</dbReference>
<dbReference type="CDD" id="cd06526">
    <property type="entry name" value="metazoan_ACD"/>
    <property type="match status" value="1"/>
</dbReference>
<dbReference type="PANTHER" id="PTHR45640:SF26">
    <property type="entry name" value="RE23625P"/>
    <property type="match status" value="1"/>
</dbReference>
<dbReference type="Pfam" id="PF00011">
    <property type="entry name" value="HSP20"/>
    <property type="match status" value="1"/>
</dbReference>
<dbReference type="InterPro" id="IPR008978">
    <property type="entry name" value="HSP20-like_chaperone"/>
</dbReference>
<dbReference type="Gene3D" id="2.60.40.790">
    <property type="match status" value="1"/>
</dbReference>
<protein>
    <recommendedName>
        <fullName evidence="3">SHSP domain-containing protein</fullName>
    </recommendedName>
</protein>
<dbReference type="PRINTS" id="PR00299">
    <property type="entry name" value="ACRYSTALLIN"/>
</dbReference>
<proteinExistence type="inferred from homology"/>
<dbReference type="SUPFAM" id="SSF49764">
    <property type="entry name" value="HSP20-like chaperones"/>
    <property type="match status" value="1"/>
</dbReference>
<gene>
    <name evidence="4" type="ORF">IPOD504_LOCUS10065</name>
</gene>
<dbReference type="PANTHER" id="PTHR45640">
    <property type="entry name" value="HEAT SHOCK PROTEIN HSP-12.2-RELATED"/>
    <property type="match status" value="1"/>
</dbReference>
<evidence type="ECO:0000256" key="1">
    <source>
        <dbReference type="PROSITE-ProRule" id="PRU00285"/>
    </source>
</evidence>
<accession>A0ABN8IJG2</accession>
<dbReference type="Proteomes" id="UP000837857">
    <property type="component" value="Chromosome 24"/>
</dbReference>
<feature type="domain" description="SHSP" evidence="3">
    <location>
        <begin position="44"/>
        <end position="150"/>
    </location>
</feature>
<dbReference type="PROSITE" id="PS01031">
    <property type="entry name" value="SHSP"/>
    <property type="match status" value="1"/>
</dbReference>
<evidence type="ECO:0000313" key="5">
    <source>
        <dbReference type="Proteomes" id="UP000837857"/>
    </source>
</evidence>
<organism evidence="4 5">
    <name type="scientific">Iphiclides podalirius</name>
    <name type="common">scarce swallowtail</name>
    <dbReference type="NCBI Taxonomy" id="110791"/>
    <lineage>
        <taxon>Eukaryota</taxon>
        <taxon>Metazoa</taxon>
        <taxon>Ecdysozoa</taxon>
        <taxon>Arthropoda</taxon>
        <taxon>Hexapoda</taxon>
        <taxon>Insecta</taxon>
        <taxon>Pterygota</taxon>
        <taxon>Neoptera</taxon>
        <taxon>Endopterygota</taxon>
        <taxon>Lepidoptera</taxon>
        <taxon>Glossata</taxon>
        <taxon>Ditrysia</taxon>
        <taxon>Papilionoidea</taxon>
        <taxon>Papilionidae</taxon>
        <taxon>Papilioninae</taxon>
        <taxon>Iphiclides</taxon>
    </lineage>
</organism>
<feature type="non-terminal residue" evidence="4">
    <location>
        <position position="208"/>
    </location>
</feature>
<name>A0ABN8IJG2_9NEOP</name>
<reference evidence="4" key="1">
    <citation type="submission" date="2022-03" db="EMBL/GenBank/DDBJ databases">
        <authorList>
            <person name="Martin H S."/>
        </authorList>
    </citation>
    <scope>NUCLEOTIDE SEQUENCE</scope>
</reference>
<comment type="similarity">
    <text evidence="1 2">Belongs to the small heat shock protein (HSP20) family.</text>
</comment>
<evidence type="ECO:0000256" key="2">
    <source>
        <dbReference type="RuleBase" id="RU003616"/>
    </source>
</evidence>
<evidence type="ECO:0000313" key="4">
    <source>
        <dbReference type="EMBL" id="CAH2057195.1"/>
    </source>
</evidence>
<evidence type="ECO:0000259" key="3">
    <source>
        <dbReference type="PROSITE" id="PS01031"/>
    </source>
</evidence>
<sequence>MQKIDQEITRFSSNLTHLHKVVQNNSEQCSVSQNPTVKEDVPDEQQVLNNSPLVEGDGADKRLKLLFDLSQFDPEEVKVTILEDILLVEASHVEKTSTCTIYREYARQVQLPKGLNPDTVTSALSRDGVLTVQAPLGAPERNKKAKIKDRNGKWKLAQLHECAASSGKRAGPVAMTTRRINTTQTHTCENPGDLKKLGTHRAHRFLYA</sequence>